<dbReference type="OrthoDB" id="4744764at2759"/>
<dbReference type="EMBL" id="SKBN01000094">
    <property type="protein sequence ID" value="TGJ83419.1"/>
    <property type="molecule type" value="Genomic_DNA"/>
</dbReference>
<dbReference type="AlphaFoldDB" id="A0A4Z0YGG6"/>
<accession>A0A4Z0YGG6</accession>
<evidence type="ECO:0000313" key="1">
    <source>
        <dbReference type="EMBL" id="TGJ83419.1"/>
    </source>
</evidence>
<name>A0A4Z0YGG6_9PEZI</name>
<gene>
    <name evidence="1" type="ORF">E0Z10_g5341</name>
</gene>
<comment type="caution">
    <text evidence="1">The sequence shown here is derived from an EMBL/GenBank/DDBJ whole genome shotgun (WGS) entry which is preliminary data.</text>
</comment>
<evidence type="ECO:0000313" key="2">
    <source>
        <dbReference type="Proteomes" id="UP000297716"/>
    </source>
</evidence>
<protein>
    <submittedName>
        <fullName evidence="1">Uncharacterized protein</fullName>
    </submittedName>
</protein>
<proteinExistence type="predicted"/>
<reference evidence="1 2" key="1">
    <citation type="submission" date="2019-03" db="EMBL/GenBank/DDBJ databases">
        <title>Draft genome sequence of Xylaria hypoxylon DSM 108379, a ubiquitous saprotrophic-parasitic fungi on hardwood.</title>
        <authorList>
            <person name="Buettner E."/>
            <person name="Leonhardt S."/>
            <person name="Gebauer A.M."/>
            <person name="Liers C."/>
            <person name="Hofrichter M."/>
            <person name="Kellner H."/>
        </authorList>
    </citation>
    <scope>NUCLEOTIDE SEQUENCE [LARGE SCALE GENOMIC DNA]</scope>
    <source>
        <strain evidence="1 2">DSM 108379</strain>
    </source>
</reference>
<sequence>MTAPSTKNINNDKHTVQDFDLVREPTVWETKDTAFIDPYLMLTTLNNSSRYSSSPATTSTPEWGTFKISLPRLTSSGVSRSPKLLNGYAVSPSHHAYVTFCVQLTTTDATRLTPMRYRDMIVDNYVSAFPSTSTPISKLRWLGIANILNEDSRATFTQIFHLAGCDILSRGHTEIFPEIDLNGTSPSNKELRTLLLNDPFTRGVLALLHHHAQDLNHAFVKRFIFISDGWEANEYSTGPSPLELRLNLVVELARLGDTAPAVTTDALKEPLANL</sequence>
<keyword evidence="2" id="KW-1185">Reference proteome</keyword>
<dbReference type="Proteomes" id="UP000297716">
    <property type="component" value="Unassembled WGS sequence"/>
</dbReference>
<organism evidence="1 2">
    <name type="scientific">Xylaria hypoxylon</name>
    <dbReference type="NCBI Taxonomy" id="37992"/>
    <lineage>
        <taxon>Eukaryota</taxon>
        <taxon>Fungi</taxon>
        <taxon>Dikarya</taxon>
        <taxon>Ascomycota</taxon>
        <taxon>Pezizomycotina</taxon>
        <taxon>Sordariomycetes</taxon>
        <taxon>Xylariomycetidae</taxon>
        <taxon>Xylariales</taxon>
        <taxon>Xylariaceae</taxon>
        <taxon>Xylaria</taxon>
    </lineage>
</organism>